<accession>A0A1Y1HID8</accession>
<dbReference type="InterPro" id="IPR014748">
    <property type="entry name" value="Enoyl-CoA_hydra_C"/>
</dbReference>
<dbReference type="STRING" id="105231.A0A1Y1HID8"/>
<dbReference type="FunFam" id="1.10.12.10:FF:000004">
    <property type="entry name" value="Delta3,5-delta2,4-dienoyl-CoA isomerase"/>
    <property type="match status" value="1"/>
</dbReference>
<comment type="similarity">
    <text evidence="2">Belongs to the enoyl-CoA hydratase/isomerase family.</text>
</comment>
<dbReference type="SUPFAM" id="SSF52096">
    <property type="entry name" value="ClpP/crotonase"/>
    <property type="match status" value="1"/>
</dbReference>
<evidence type="ECO:0000256" key="3">
    <source>
        <dbReference type="ARBA" id="ARBA00022832"/>
    </source>
</evidence>
<evidence type="ECO:0000313" key="7">
    <source>
        <dbReference type="Proteomes" id="UP000054558"/>
    </source>
</evidence>
<keyword evidence="5 6" id="KW-0413">Isomerase</keyword>
<evidence type="ECO:0000313" key="6">
    <source>
        <dbReference type="EMBL" id="GAQ78244.1"/>
    </source>
</evidence>
<keyword evidence="7" id="KW-1185">Reference proteome</keyword>
<evidence type="ECO:0000256" key="1">
    <source>
        <dbReference type="ARBA" id="ARBA00005005"/>
    </source>
</evidence>
<proteinExistence type="inferred from homology"/>
<protein>
    <submittedName>
        <fullName evidence="6">Delta(3,5), delta(2,4)-dienoyl-CoA isomerase</fullName>
    </submittedName>
</protein>
<evidence type="ECO:0000256" key="5">
    <source>
        <dbReference type="ARBA" id="ARBA00023235"/>
    </source>
</evidence>
<dbReference type="OrthoDB" id="14970at2759"/>
<reference evidence="6 7" key="1">
    <citation type="journal article" date="2014" name="Nat. Commun.">
        <title>Klebsormidium flaccidum genome reveals primary factors for plant terrestrial adaptation.</title>
        <authorList>
            <person name="Hori K."/>
            <person name="Maruyama F."/>
            <person name="Fujisawa T."/>
            <person name="Togashi T."/>
            <person name="Yamamoto N."/>
            <person name="Seo M."/>
            <person name="Sato S."/>
            <person name="Yamada T."/>
            <person name="Mori H."/>
            <person name="Tajima N."/>
            <person name="Moriyama T."/>
            <person name="Ikeuchi M."/>
            <person name="Watanabe M."/>
            <person name="Wada H."/>
            <person name="Kobayashi K."/>
            <person name="Saito M."/>
            <person name="Masuda T."/>
            <person name="Sasaki-Sekimoto Y."/>
            <person name="Mashiguchi K."/>
            <person name="Awai K."/>
            <person name="Shimojima M."/>
            <person name="Masuda S."/>
            <person name="Iwai M."/>
            <person name="Nobusawa T."/>
            <person name="Narise T."/>
            <person name="Kondo S."/>
            <person name="Saito H."/>
            <person name="Sato R."/>
            <person name="Murakawa M."/>
            <person name="Ihara Y."/>
            <person name="Oshima-Yamada Y."/>
            <person name="Ohtaka K."/>
            <person name="Satoh M."/>
            <person name="Sonobe K."/>
            <person name="Ishii M."/>
            <person name="Ohtani R."/>
            <person name="Kanamori-Sato M."/>
            <person name="Honoki R."/>
            <person name="Miyazaki D."/>
            <person name="Mochizuki H."/>
            <person name="Umetsu J."/>
            <person name="Higashi K."/>
            <person name="Shibata D."/>
            <person name="Kamiya Y."/>
            <person name="Sato N."/>
            <person name="Nakamura Y."/>
            <person name="Tabata S."/>
            <person name="Ida S."/>
            <person name="Kurokawa K."/>
            <person name="Ohta H."/>
        </authorList>
    </citation>
    <scope>NUCLEOTIDE SEQUENCE [LARGE SCALE GENOMIC DNA]</scope>
    <source>
        <strain evidence="6 7">NIES-2285</strain>
    </source>
</reference>
<dbReference type="UniPathway" id="UPA00659"/>
<name>A0A1Y1HID8_KLENI</name>
<dbReference type="InterPro" id="IPR029045">
    <property type="entry name" value="ClpP/crotonase-like_dom_sf"/>
</dbReference>
<dbReference type="GO" id="GO:0006635">
    <property type="term" value="P:fatty acid beta-oxidation"/>
    <property type="evidence" value="ECO:0007669"/>
    <property type="project" value="UniProtKB-UniPathway"/>
</dbReference>
<evidence type="ECO:0000256" key="4">
    <source>
        <dbReference type="ARBA" id="ARBA00023098"/>
    </source>
</evidence>
<sequence length="103" mass="11485">MRSGIIMNARHQFSACFLCQVSRTFPTQQQLYSAVDEIARSIAAKSPLAVVGTKAILLHKRDHSVSDSLDYVATWNSATLNSTDLKEAMQARLEKRLPSYSKL</sequence>
<dbReference type="AlphaFoldDB" id="A0A1Y1HID8"/>
<dbReference type="OMA" id="GRICVWV"/>
<dbReference type="PANTHER" id="PTHR43149">
    <property type="entry name" value="ENOYL-COA HYDRATASE"/>
    <property type="match status" value="1"/>
</dbReference>
<organism evidence="6 7">
    <name type="scientific">Klebsormidium nitens</name>
    <name type="common">Green alga</name>
    <name type="synonym">Ulothrix nitens</name>
    <dbReference type="NCBI Taxonomy" id="105231"/>
    <lineage>
        <taxon>Eukaryota</taxon>
        <taxon>Viridiplantae</taxon>
        <taxon>Streptophyta</taxon>
        <taxon>Klebsormidiophyceae</taxon>
        <taxon>Klebsormidiales</taxon>
        <taxon>Klebsormidiaceae</taxon>
        <taxon>Klebsormidium</taxon>
    </lineage>
</organism>
<dbReference type="InterPro" id="IPR045002">
    <property type="entry name" value="Ech1-like"/>
</dbReference>
<dbReference type="EMBL" id="DF236959">
    <property type="protein sequence ID" value="GAQ78244.1"/>
    <property type="molecule type" value="Genomic_DNA"/>
</dbReference>
<evidence type="ECO:0000256" key="2">
    <source>
        <dbReference type="ARBA" id="ARBA00005254"/>
    </source>
</evidence>
<keyword evidence="3" id="KW-0276">Fatty acid metabolism</keyword>
<dbReference type="Proteomes" id="UP000054558">
    <property type="component" value="Unassembled WGS sequence"/>
</dbReference>
<keyword evidence="4" id="KW-0443">Lipid metabolism</keyword>
<dbReference type="Gene3D" id="1.10.12.10">
    <property type="entry name" value="Lyase 2-enoyl-coa Hydratase, Chain A, domain 2"/>
    <property type="match status" value="1"/>
</dbReference>
<gene>
    <name evidence="6" type="ORF">KFL_000100110</name>
</gene>
<dbReference type="PANTHER" id="PTHR43149:SF1">
    <property type="entry name" value="DELTA(3,5)-DELTA(2,4)-DIENOYL-COA ISOMERASE, MITOCHONDRIAL"/>
    <property type="match status" value="1"/>
</dbReference>
<dbReference type="GO" id="GO:0016853">
    <property type="term" value="F:isomerase activity"/>
    <property type="evidence" value="ECO:0007669"/>
    <property type="project" value="UniProtKB-KW"/>
</dbReference>
<comment type="pathway">
    <text evidence="1">Lipid metabolism; fatty acid beta-oxidation.</text>
</comment>